<keyword evidence="1" id="KW-0547">Nucleotide-binding</keyword>
<dbReference type="SUPFAM" id="SSF52540">
    <property type="entry name" value="P-loop containing nucleoside triphosphate hydrolases"/>
    <property type="match status" value="1"/>
</dbReference>
<keyword evidence="3" id="KW-1185">Reference proteome</keyword>
<dbReference type="GO" id="GO:0012505">
    <property type="term" value="C:endomembrane system"/>
    <property type="evidence" value="ECO:0000318"/>
    <property type="project" value="GO_Central"/>
</dbReference>
<dbReference type="SMART" id="SM00173">
    <property type="entry name" value="RAS"/>
    <property type="match status" value="1"/>
</dbReference>
<dbReference type="GO" id="GO:0006886">
    <property type="term" value="P:intracellular protein transport"/>
    <property type="evidence" value="ECO:0000318"/>
    <property type="project" value="GO_Central"/>
</dbReference>
<sequence>MNLQKNATKFVLLGSSGAGKTSLIMQFVNGIFDGLTKPTIGASFVSKSIEIDNSLLNISVWDTAGQELYRGLTPMYYRNAAVAIVVFDVTNKDSFEQVSGWVSELHENTSNAIVCICGNKIDLENRIISTESAKELANNLNLSYYETSAATGEGVDKMFLELSLQILSNNKELAHPMHEESTVQLSEDTH</sequence>
<feature type="non-terminal residue" evidence="2">
    <location>
        <position position="190"/>
    </location>
</feature>
<evidence type="ECO:0000313" key="3">
    <source>
        <dbReference type="Proteomes" id="UP000001542"/>
    </source>
</evidence>
<gene>
    <name evidence="2" type="ORF">TVAG_531820</name>
</gene>
<reference evidence="2" key="1">
    <citation type="submission" date="2006-10" db="EMBL/GenBank/DDBJ databases">
        <authorList>
            <person name="Amadeo P."/>
            <person name="Zhao Q."/>
            <person name="Wortman J."/>
            <person name="Fraser-Liggett C."/>
            <person name="Carlton J."/>
        </authorList>
    </citation>
    <scope>NUCLEOTIDE SEQUENCE</scope>
    <source>
        <strain evidence="2">G3</strain>
    </source>
</reference>
<dbReference type="InterPro" id="IPR005225">
    <property type="entry name" value="Small_GTP-bd"/>
</dbReference>
<dbReference type="InParanoid" id="A2HCS5"/>
<proteinExistence type="predicted"/>
<dbReference type="FunFam" id="3.40.50.300:FF:000823">
    <property type="entry name" value="Small GTPase RAB, putative"/>
    <property type="match status" value="1"/>
</dbReference>
<dbReference type="AlphaFoldDB" id="A2HCS5"/>
<dbReference type="CDD" id="cd00154">
    <property type="entry name" value="Rab"/>
    <property type="match status" value="1"/>
</dbReference>
<dbReference type="OMA" id="KFDKGFK"/>
<dbReference type="VEuPathDB" id="TrichDB:TVAGG3_0190460"/>
<dbReference type="EMBL" id="DS131353">
    <property type="protein sequence ID" value="EAX72792.1"/>
    <property type="molecule type" value="Genomic_DNA"/>
</dbReference>
<dbReference type="PROSITE" id="PS51417">
    <property type="entry name" value="ARF"/>
    <property type="match status" value="1"/>
</dbReference>
<dbReference type="InterPro" id="IPR027417">
    <property type="entry name" value="P-loop_NTPase"/>
</dbReference>
<dbReference type="OrthoDB" id="63533at2759"/>
<dbReference type="Gene3D" id="3.40.50.300">
    <property type="entry name" value="P-loop containing nucleotide triphosphate hydrolases"/>
    <property type="match status" value="1"/>
</dbReference>
<dbReference type="PRINTS" id="PR00449">
    <property type="entry name" value="RASTRNSFRMNG"/>
</dbReference>
<dbReference type="PROSITE" id="PS51421">
    <property type="entry name" value="RAS"/>
    <property type="match status" value="1"/>
</dbReference>
<dbReference type="STRING" id="5722.A2HCS5"/>
<dbReference type="GO" id="GO:0003924">
    <property type="term" value="F:GTPase activity"/>
    <property type="evidence" value="ECO:0000318"/>
    <property type="project" value="GO_Central"/>
</dbReference>
<dbReference type="InterPro" id="IPR001806">
    <property type="entry name" value="Small_GTPase"/>
</dbReference>
<dbReference type="SMART" id="SM00175">
    <property type="entry name" value="RAB"/>
    <property type="match status" value="1"/>
</dbReference>
<dbReference type="GO" id="GO:0006897">
    <property type="term" value="P:endocytosis"/>
    <property type="evidence" value="ECO:0000318"/>
    <property type="project" value="GO_Central"/>
</dbReference>
<reference evidence="2" key="2">
    <citation type="journal article" date="2007" name="Science">
        <title>Draft genome sequence of the sexually transmitted pathogen Trichomonas vaginalis.</title>
        <authorList>
            <person name="Carlton J.M."/>
            <person name="Hirt R.P."/>
            <person name="Silva J.C."/>
            <person name="Delcher A.L."/>
            <person name="Schatz M."/>
            <person name="Zhao Q."/>
            <person name="Wortman J.R."/>
            <person name="Bidwell S.L."/>
            <person name="Alsmark U.C.M."/>
            <person name="Besteiro S."/>
            <person name="Sicheritz-Ponten T."/>
            <person name="Noel C.J."/>
            <person name="Dacks J.B."/>
            <person name="Foster P.G."/>
            <person name="Simillion C."/>
            <person name="Van de Peer Y."/>
            <person name="Miranda-Saavedra D."/>
            <person name="Barton G.J."/>
            <person name="Westrop G.D."/>
            <person name="Mueller S."/>
            <person name="Dessi D."/>
            <person name="Fiori P.L."/>
            <person name="Ren Q."/>
            <person name="Paulsen I."/>
            <person name="Zhang H."/>
            <person name="Bastida-Corcuera F.D."/>
            <person name="Simoes-Barbosa A."/>
            <person name="Brown M.T."/>
            <person name="Hayes R.D."/>
            <person name="Mukherjee M."/>
            <person name="Okumura C.Y."/>
            <person name="Schneider R."/>
            <person name="Smith A.J."/>
            <person name="Vanacova S."/>
            <person name="Villalvazo M."/>
            <person name="Haas B.J."/>
            <person name="Pertea M."/>
            <person name="Feldblyum T.V."/>
            <person name="Utterback T.R."/>
            <person name="Shu C.L."/>
            <person name="Osoegawa K."/>
            <person name="de Jong P.J."/>
            <person name="Hrdy I."/>
            <person name="Horvathova L."/>
            <person name="Zubacova Z."/>
            <person name="Dolezal P."/>
            <person name="Malik S.B."/>
            <person name="Logsdon J.M. Jr."/>
            <person name="Henze K."/>
            <person name="Gupta A."/>
            <person name="Wang C.C."/>
            <person name="Dunne R.L."/>
            <person name="Upcroft J.A."/>
            <person name="Upcroft P."/>
            <person name="White O."/>
            <person name="Salzberg S.L."/>
            <person name="Tang P."/>
            <person name="Chiu C.-H."/>
            <person name="Lee Y.-S."/>
            <person name="Embley T.M."/>
            <person name="Coombs G.H."/>
            <person name="Mottram J.C."/>
            <person name="Tachezy J."/>
            <person name="Fraser-Liggett C.M."/>
            <person name="Johnson P.J."/>
        </authorList>
    </citation>
    <scope>NUCLEOTIDE SEQUENCE [LARGE SCALE GENOMIC DNA]</scope>
    <source>
        <strain evidence="2">G3</strain>
    </source>
</reference>
<dbReference type="SMR" id="A2HCS5"/>
<evidence type="ECO:0000256" key="1">
    <source>
        <dbReference type="ARBA" id="ARBA00022741"/>
    </source>
</evidence>
<dbReference type="Pfam" id="PF00071">
    <property type="entry name" value="Ras"/>
    <property type="match status" value="1"/>
</dbReference>
<dbReference type="PROSITE" id="PS51419">
    <property type="entry name" value="RAB"/>
    <property type="match status" value="1"/>
</dbReference>
<organism evidence="2 3">
    <name type="scientific">Trichomonas vaginalis (strain ATCC PRA-98 / G3)</name>
    <dbReference type="NCBI Taxonomy" id="412133"/>
    <lineage>
        <taxon>Eukaryota</taxon>
        <taxon>Metamonada</taxon>
        <taxon>Parabasalia</taxon>
        <taxon>Trichomonadida</taxon>
        <taxon>Trichomonadidae</taxon>
        <taxon>Trichomonas</taxon>
    </lineage>
</organism>
<dbReference type="Proteomes" id="UP000001542">
    <property type="component" value="Unassembled WGS sequence"/>
</dbReference>
<dbReference type="GO" id="GO:0005525">
    <property type="term" value="F:GTP binding"/>
    <property type="evidence" value="ECO:0007669"/>
    <property type="project" value="InterPro"/>
</dbReference>
<dbReference type="NCBIfam" id="TIGR00231">
    <property type="entry name" value="small_GTP"/>
    <property type="match status" value="1"/>
</dbReference>
<dbReference type="PROSITE" id="PS51420">
    <property type="entry name" value="RHO"/>
    <property type="match status" value="1"/>
</dbReference>
<dbReference type="KEGG" id="tva:4730183"/>
<name>A2HCS5_TRIV3</name>
<protein>
    <submittedName>
        <fullName evidence="2">Small GTP-binding protein, putative</fullName>
    </submittedName>
</protein>
<dbReference type="SMART" id="SM00176">
    <property type="entry name" value="RAN"/>
    <property type="match status" value="1"/>
</dbReference>
<accession>A2HCS5</accession>
<dbReference type="SMART" id="SM00177">
    <property type="entry name" value="ARF"/>
    <property type="match status" value="1"/>
</dbReference>
<dbReference type="eggNOG" id="KOG0092">
    <property type="taxonomic scope" value="Eukaryota"/>
</dbReference>
<dbReference type="SMART" id="SM00174">
    <property type="entry name" value="RHO"/>
    <property type="match status" value="1"/>
</dbReference>
<dbReference type="VEuPathDB" id="TrichDB:TVAG_531820"/>
<dbReference type="PANTHER" id="PTHR47978">
    <property type="match status" value="1"/>
</dbReference>
<evidence type="ECO:0000313" key="2">
    <source>
        <dbReference type="EMBL" id="EAX72792.1"/>
    </source>
</evidence>